<reference evidence="1 2" key="1">
    <citation type="journal article" date="2015" name="Genome Announc.">
        <title>Genome Sequence of Mycobacteriophage Mindy.</title>
        <authorList>
            <person name="Pope W.H."/>
            <person name="Bernstein N.I."/>
            <person name="Fasolas C.S."/>
            <person name="Mezghani N."/>
            <person name="Pressimone C.A."/>
            <person name="Selvakumar P."/>
            <person name="Stanton A.C."/>
            <person name="Lapin J.S."/>
            <person name="Prout A.K."/>
            <person name="Grubb S.R."/>
            <person name="Warner M.H."/>
            <person name="Bowman C.A."/>
            <person name="Russell D.A."/>
            <person name="Hatfull G.F."/>
        </authorList>
    </citation>
    <scope>NUCLEOTIDE SEQUENCE [LARGE SCALE GENOMIC DNA]</scope>
</reference>
<dbReference type="KEGG" id="vg:26796299"/>
<dbReference type="GeneID" id="26796299"/>
<dbReference type="Proteomes" id="UP000201946">
    <property type="component" value="Segment"/>
</dbReference>
<gene>
    <name evidence="1" type="primary">16</name>
    <name evidence="1" type="ORF">SEA_MINDY_16</name>
</gene>
<name>A0A0F6WEW8_9CAUD</name>
<protein>
    <submittedName>
        <fullName evidence="1">Head-to-tail stopper</fullName>
    </submittedName>
</protein>
<evidence type="ECO:0000313" key="2">
    <source>
        <dbReference type="Proteomes" id="UP000201946"/>
    </source>
</evidence>
<accession>A0A0F6WEW8</accession>
<dbReference type="RefSeq" id="YP_009225303.1">
    <property type="nucleotide sequence ID" value="NC_029093.1"/>
</dbReference>
<organism evidence="1 2">
    <name type="scientific">Mycobacterium phage Mindy</name>
    <dbReference type="NCBI Taxonomy" id="1647311"/>
    <lineage>
        <taxon>Viruses</taxon>
        <taxon>Duplodnaviria</taxon>
        <taxon>Heunggongvirae</taxon>
        <taxon>Uroviricota</taxon>
        <taxon>Caudoviricetes</taxon>
        <taxon>Kostyavirus</taxon>
        <taxon>Kostyavirus toto</taxon>
    </lineage>
</organism>
<dbReference type="SMR" id="A0A0F6WEW8"/>
<proteinExistence type="predicted"/>
<dbReference type="EMBL" id="KR080204">
    <property type="protein sequence ID" value="AKF15046.1"/>
    <property type="molecule type" value="Genomic_DNA"/>
</dbReference>
<evidence type="ECO:0000313" key="1">
    <source>
        <dbReference type="EMBL" id="AKF15046.1"/>
    </source>
</evidence>
<sequence>MERIGEDTVTFVKIGKGGRSDRGIPQAVEESSEDVEWCSFQPLGVHYHVTDVSLPDATDRCLAPPVPAAIECKAGDKLTFHGVSHLVLGVRDHWDKGKLHHLTVITKRWEQ</sequence>